<dbReference type="OrthoDB" id="4036671at2759"/>
<dbReference type="EMBL" id="BIMX01000004">
    <property type="protein sequence ID" value="GCE98180.1"/>
    <property type="molecule type" value="Genomic_DNA"/>
</dbReference>
<name>A0A4C2E1U6_9SACH</name>
<accession>A0A4C2E1U6</accession>
<dbReference type="SMART" id="SM00667">
    <property type="entry name" value="LisH"/>
    <property type="match status" value="1"/>
</dbReference>
<sequence length="164" mass="18742">MVQKERKKFDMNSNIDLGTCTTVVSDSNARDPKQLLHAHVYNYLIKNGHYATARQFLQEADLPLCSRNPNEITSTEITNNTSIDTYTQRLPPDLLATNLQGDSEETLLFEWWNTFCKLRSHVEQTPLEELRTDPSNIPTPFLPTDKDSSAENQQDILLEKSDSI</sequence>
<organism evidence="2 3">
    <name type="scientific">Zygosaccharomyces mellis</name>
    <dbReference type="NCBI Taxonomy" id="42258"/>
    <lineage>
        <taxon>Eukaryota</taxon>
        <taxon>Fungi</taxon>
        <taxon>Dikarya</taxon>
        <taxon>Ascomycota</taxon>
        <taxon>Saccharomycotina</taxon>
        <taxon>Saccharomycetes</taxon>
        <taxon>Saccharomycetales</taxon>
        <taxon>Saccharomycetaceae</taxon>
        <taxon>Zygosaccharomyces</taxon>
    </lineage>
</organism>
<comment type="caution">
    <text evidence="2">The sequence shown here is derived from an EMBL/GenBank/DDBJ whole genome shotgun (WGS) entry which is preliminary data.</text>
</comment>
<proteinExistence type="predicted"/>
<dbReference type="Proteomes" id="UP000301737">
    <property type="component" value="Unassembled WGS sequence"/>
</dbReference>
<dbReference type="InterPro" id="IPR006594">
    <property type="entry name" value="LisH"/>
</dbReference>
<dbReference type="AlphaFoldDB" id="A0A4C2E1U6"/>
<dbReference type="PROSITE" id="PS50896">
    <property type="entry name" value="LISH"/>
    <property type="match status" value="1"/>
</dbReference>
<keyword evidence="3" id="KW-1185">Reference proteome</keyword>
<feature type="region of interest" description="Disordered" evidence="1">
    <location>
        <begin position="127"/>
        <end position="164"/>
    </location>
</feature>
<reference evidence="2 3" key="1">
    <citation type="submission" date="2019-01" db="EMBL/GenBank/DDBJ databases">
        <title>Draft Genome Sequencing of Zygosaccharomyces mellis Ca-7.</title>
        <authorList>
            <person name="Shiwa Y."/>
            <person name="Kanesaki Y."/>
            <person name="Ishige T."/>
            <person name="Mura K."/>
            <person name="Hori T."/>
            <person name="Tamura T."/>
        </authorList>
    </citation>
    <scope>NUCLEOTIDE SEQUENCE [LARGE SCALE GENOMIC DNA]</scope>
    <source>
        <strain evidence="2 3">Ca-7</strain>
    </source>
</reference>
<protein>
    <submittedName>
        <fullName evidence="2">Multicopy suppressor of sta proteins</fullName>
    </submittedName>
</protein>
<evidence type="ECO:0000313" key="3">
    <source>
        <dbReference type="Proteomes" id="UP000301737"/>
    </source>
</evidence>
<evidence type="ECO:0000313" key="2">
    <source>
        <dbReference type="EMBL" id="GCE98180.1"/>
    </source>
</evidence>
<evidence type="ECO:0000256" key="1">
    <source>
        <dbReference type="SAM" id="MobiDB-lite"/>
    </source>
</evidence>
<gene>
    <name evidence="2" type="primary">MSS11</name>
    <name evidence="2" type="ORF">ZYGM_003160</name>
</gene>
<dbReference type="Pfam" id="PF08513">
    <property type="entry name" value="LisH"/>
    <property type="match status" value="1"/>
</dbReference>